<evidence type="ECO:0000256" key="2">
    <source>
        <dbReference type="SAM" id="Phobius"/>
    </source>
</evidence>
<dbReference type="Pfam" id="PF07963">
    <property type="entry name" value="N_methyl"/>
    <property type="match status" value="1"/>
</dbReference>
<keyword evidence="2" id="KW-0812">Transmembrane</keyword>
<comment type="caution">
    <text evidence="3">The sequence shown here is derived from an EMBL/GenBank/DDBJ whole genome shotgun (WGS) entry which is preliminary data.</text>
</comment>
<name>A0ABT1FDN0_9GAMM</name>
<organism evidence="3 4">
    <name type="scientific">Dyella lutea</name>
    <dbReference type="NCBI Taxonomy" id="2950441"/>
    <lineage>
        <taxon>Bacteria</taxon>
        <taxon>Pseudomonadati</taxon>
        <taxon>Pseudomonadota</taxon>
        <taxon>Gammaproteobacteria</taxon>
        <taxon>Lysobacterales</taxon>
        <taxon>Rhodanobacteraceae</taxon>
        <taxon>Dyella</taxon>
    </lineage>
</organism>
<feature type="transmembrane region" description="Helical" evidence="2">
    <location>
        <begin position="27"/>
        <end position="51"/>
    </location>
</feature>
<dbReference type="RefSeq" id="WP_253568018.1">
    <property type="nucleotide sequence ID" value="NZ_JAMZEK010000003.1"/>
</dbReference>
<dbReference type="NCBIfam" id="TIGR02523">
    <property type="entry name" value="type_IV_pilV"/>
    <property type="match status" value="1"/>
</dbReference>
<reference evidence="3 4" key="1">
    <citation type="submission" date="2022-06" db="EMBL/GenBank/DDBJ databases">
        <title>Dyella sp. Sa strain:Sa Genome sequencing.</title>
        <authorList>
            <person name="Park S."/>
        </authorList>
    </citation>
    <scope>NUCLEOTIDE SEQUENCE [LARGE SCALE GENOMIC DNA]</scope>
    <source>
        <strain evidence="3 4">Sa</strain>
    </source>
</reference>
<dbReference type="InterPro" id="IPR012902">
    <property type="entry name" value="N_methyl_site"/>
</dbReference>
<gene>
    <name evidence="3" type="primary">pilV</name>
    <name evidence="3" type="ORF">NC595_15725</name>
</gene>
<proteinExistence type="predicted"/>
<dbReference type="EMBL" id="JAMZEK010000003">
    <property type="protein sequence ID" value="MCP1375499.1"/>
    <property type="molecule type" value="Genomic_DNA"/>
</dbReference>
<sequence length="167" mass="17257">MSRHESPKLAAATGRRHRARAGRRGQAGVGLIEVLIAVLILSIGFLGIAALQAMSLSTNNSALARSMATISSYSILDAMRADSANVMSYNNTVVKADNCPTTTGTFAQTQIGLWCKQLGQDLGASGSTSGTITCTTAGDCTVAITFDDSRSGKGGDKLQTVSTKALL</sequence>
<keyword evidence="2" id="KW-1133">Transmembrane helix</keyword>
<keyword evidence="2" id="KW-0472">Membrane</keyword>
<evidence type="ECO:0000256" key="1">
    <source>
        <dbReference type="SAM" id="MobiDB-lite"/>
    </source>
</evidence>
<evidence type="ECO:0000313" key="3">
    <source>
        <dbReference type="EMBL" id="MCP1375499.1"/>
    </source>
</evidence>
<dbReference type="Proteomes" id="UP001204615">
    <property type="component" value="Unassembled WGS sequence"/>
</dbReference>
<feature type="region of interest" description="Disordered" evidence="1">
    <location>
        <begin position="1"/>
        <end position="21"/>
    </location>
</feature>
<dbReference type="InterPro" id="IPR013362">
    <property type="entry name" value="Pilus_4_PilV"/>
</dbReference>
<evidence type="ECO:0000313" key="4">
    <source>
        <dbReference type="Proteomes" id="UP001204615"/>
    </source>
</evidence>
<keyword evidence="4" id="KW-1185">Reference proteome</keyword>
<accession>A0ABT1FDN0</accession>
<protein>
    <submittedName>
        <fullName evidence="3">Type IV pilus modification protein PilV</fullName>
    </submittedName>
</protein>